<name>A0A0R1LPT1_9LACO</name>
<dbReference type="AlphaFoldDB" id="A0A0R1LPT1"/>
<feature type="transmembrane region" description="Helical" evidence="5">
    <location>
        <begin position="61"/>
        <end position="80"/>
    </location>
</feature>
<protein>
    <submittedName>
        <fullName evidence="6">Uncharacterized protein</fullName>
    </submittedName>
</protein>
<dbReference type="STRING" id="1423776.FD04_GL000776"/>
<organism evidence="6 7">
    <name type="scientific">Secundilactobacillus odoratitofui DSM 19909 = JCM 15043</name>
    <dbReference type="NCBI Taxonomy" id="1423776"/>
    <lineage>
        <taxon>Bacteria</taxon>
        <taxon>Bacillati</taxon>
        <taxon>Bacillota</taxon>
        <taxon>Bacilli</taxon>
        <taxon>Lactobacillales</taxon>
        <taxon>Lactobacillaceae</taxon>
        <taxon>Secundilactobacillus</taxon>
    </lineage>
</organism>
<evidence type="ECO:0000256" key="2">
    <source>
        <dbReference type="ARBA" id="ARBA00022692"/>
    </source>
</evidence>
<keyword evidence="1" id="KW-1003">Cell membrane</keyword>
<dbReference type="OrthoDB" id="2313807at2"/>
<accession>A0A0R1LPT1</accession>
<comment type="caution">
    <text evidence="6">The sequence shown here is derived from an EMBL/GenBank/DDBJ whole genome shotgun (WGS) entry which is preliminary data.</text>
</comment>
<proteinExistence type="predicted"/>
<dbReference type="EMBL" id="AZEE01000028">
    <property type="protein sequence ID" value="KRK97805.1"/>
    <property type="molecule type" value="Genomic_DNA"/>
</dbReference>
<evidence type="ECO:0000313" key="7">
    <source>
        <dbReference type="Proteomes" id="UP000051160"/>
    </source>
</evidence>
<feature type="transmembrane region" description="Helical" evidence="5">
    <location>
        <begin position="92"/>
        <end position="112"/>
    </location>
</feature>
<evidence type="ECO:0000256" key="4">
    <source>
        <dbReference type="ARBA" id="ARBA00023136"/>
    </source>
</evidence>
<feature type="transmembrane region" description="Helical" evidence="5">
    <location>
        <begin position="34"/>
        <end position="55"/>
    </location>
</feature>
<dbReference type="Pfam" id="PF07457">
    <property type="entry name" value="DUF1516"/>
    <property type="match status" value="1"/>
</dbReference>
<dbReference type="PATRIC" id="fig|1423776.4.peg.783"/>
<feature type="transmembrane region" description="Helical" evidence="5">
    <location>
        <begin position="6"/>
        <end position="22"/>
    </location>
</feature>
<gene>
    <name evidence="6" type="ORF">FD04_GL000776</name>
</gene>
<reference evidence="6 7" key="1">
    <citation type="journal article" date="2015" name="Genome Announc.">
        <title>Expanding the biotechnology potential of lactobacilli through comparative genomics of 213 strains and associated genera.</title>
        <authorList>
            <person name="Sun Z."/>
            <person name="Harris H.M."/>
            <person name="McCann A."/>
            <person name="Guo C."/>
            <person name="Argimon S."/>
            <person name="Zhang W."/>
            <person name="Yang X."/>
            <person name="Jeffery I.B."/>
            <person name="Cooney J.C."/>
            <person name="Kagawa T.F."/>
            <person name="Liu W."/>
            <person name="Song Y."/>
            <person name="Salvetti E."/>
            <person name="Wrobel A."/>
            <person name="Rasinkangas P."/>
            <person name="Parkhill J."/>
            <person name="Rea M.C."/>
            <person name="O'Sullivan O."/>
            <person name="Ritari J."/>
            <person name="Douillard F.P."/>
            <person name="Paul Ross R."/>
            <person name="Yang R."/>
            <person name="Briner A.E."/>
            <person name="Felis G.E."/>
            <person name="de Vos W.M."/>
            <person name="Barrangou R."/>
            <person name="Klaenhammer T.R."/>
            <person name="Caufield P.W."/>
            <person name="Cui Y."/>
            <person name="Zhang H."/>
            <person name="O'Toole P.W."/>
        </authorList>
    </citation>
    <scope>NUCLEOTIDE SEQUENCE [LARGE SCALE GENOMIC DNA]</scope>
    <source>
        <strain evidence="6 7">DSM 19909</strain>
    </source>
</reference>
<dbReference type="RefSeq" id="WP_056947603.1">
    <property type="nucleotide sequence ID" value="NZ_AZEE01000028.1"/>
</dbReference>
<keyword evidence="3 5" id="KW-1133">Transmembrane helix</keyword>
<dbReference type="InterPro" id="IPR010899">
    <property type="entry name" value="UPF0344"/>
</dbReference>
<keyword evidence="2 5" id="KW-0812">Transmembrane</keyword>
<dbReference type="Proteomes" id="UP000051160">
    <property type="component" value="Unassembled WGS sequence"/>
</dbReference>
<sequence>MWLSIYFASLILLIPFTLIGLSRTSEKRIAQWLIFDRLIYLIMATAMVVLTIRTFHHSPLLVSFKGLLAVLVIILIEIAFGRKQEQSLPIKWQVVVTVAILITAVIDIVLTLHSI</sequence>
<keyword evidence="7" id="KW-1185">Reference proteome</keyword>
<keyword evidence="4 5" id="KW-0472">Membrane</keyword>
<evidence type="ECO:0000256" key="5">
    <source>
        <dbReference type="SAM" id="Phobius"/>
    </source>
</evidence>
<evidence type="ECO:0000313" key="6">
    <source>
        <dbReference type="EMBL" id="KRK97805.1"/>
    </source>
</evidence>
<evidence type="ECO:0000256" key="1">
    <source>
        <dbReference type="ARBA" id="ARBA00022475"/>
    </source>
</evidence>
<evidence type="ECO:0000256" key="3">
    <source>
        <dbReference type="ARBA" id="ARBA00022989"/>
    </source>
</evidence>